<name>A0A437M6I0_9SPHN</name>
<dbReference type="Pfam" id="PF26099">
    <property type="entry name" value="DUF8034"/>
    <property type="match status" value="2"/>
</dbReference>
<gene>
    <name evidence="2" type="ORF">EOD43_04500</name>
</gene>
<reference evidence="2 3" key="1">
    <citation type="submission" date="2019-01" db="EMBL/GenBank/DDBJ databases">
        <authorList>
            <person name="Chen W.-M."/>
        </authorList>
    </citation>
    <scope>NUCLEOTIDE SEQUENCE [LARGE SCALE GENOMIC DNA]</scope>
    <source>
        <strain evidence="2 3">CCP-7</strain>
    </source>
</reference>
<evidence type="ECO:0000313" key="3">
    <source>
        <dbReference type="Proteomes" id="UP000282971"/>
    </source>
</evidence>
<feature type="signal peptide" evidence="1">
    <location>
        <begin position="1"/>
        <end position="27"/>
    </location>
</feature>
<comment type="caution">
    <text evidence="2">The sequence shown here is derived from an EMBL/GenBank/DDBJ whole genome shotgun (WGS) entry which is preliminary data.</text>
</comment>
<evidence type="ECO:0000313" key="2">
    <source>
        <dbReference type="EMBL" id="RVT93156.1"/>
    </source>
</evidence>
<feature type="chain" id="PRO_5019529870" evidence="1">
    <location>
        <begin position="28"/>
        <end position="630"/>
    </location>
</feature>
<proteinExistence type="predicted"/>
<dbReference type="InterPro" id="IPR008928">
    <property type="entry name" value="6-hairpin_glycosidase_sf"/>
</dbReference>
<dbReference type="PROSITE" id="PS51318">
    <property type="entry name" value="TAT"/>
    <property type="match status" value="1"/>
</dbReference>
<dbReference type="RefSeq" id="WP_127741478.1">
    <property type="nucleotide sequence ID" value="NZ_SACN01000001.1"/>
</dbReference>
<protein>
    <submittedName>
        <fullName evidence="2">Uncharacterized protein</fullName>
    </submittedName>
</protein>
<dbReference type="Proteomes" id="UP000282971">
    <property type="component" value="Unassembled WGS sequence"/>
</dbReference>
<accession>A0A437M6I0</accession>
<dbReference type="OrthoDB" id="7936138at2"/>
<keyword evidence="1" id="KW-0732">Signal</keyword>
<dbReference type="GO" id="GO:0005975">
    <property type="term" value="P:carbohydrate metabolic process"/>
    <property type="evidence" value="ECO:0007669"/>
    <property type="project" value="InterPro"/>
</dbReference>
<keyword evidence="3" id="KW-1185">Reference proteome</keyword>
<organism evidence="2 3">
    <name type="scientific">Sphingomonas crocodyli</name>
    <dbReference type="NCBI Taxonomy" id="1979270"/>
    <lineage>
        <taxon>Bacteria</taxon>
        <taxon>Pseudomonadati</taxon>
        <taxon>Pseudomonadota</taxon>
        <taxon>Alphaproteobacteria</taxon>
        <taxon>Sphingomonadales</taxon>
        <taxon>Sphingomonadaceae</taxon>
        <taxon>Sphingomonas</taxon>
    </lineage>
</organism>
<evidence type="ECO:0000256" key="1">
    <source>
        <dbReference type="SAM" id="SignalP"/>
    </source>
</evidence>
<dbReference type="InterPro" id="IPR058347">
    <property type="entry name" value="DUF8034"/>
</dbReference>
<sequence length="630" mass="70223">MHASRRDVLRGVVAIGLTSVATTAAQAAPILLEISEPMPSPEWALLQRAVLDAQTTACETFFARYFDPNTGYFRAIERWGGNDGPDDAIENVNDWPHLYMLGGSERVRTLYELAYEGHVRQFAAAKTKDVPIAREGMYFRDFPVMMDWQHNGEGISVFNAMSLADPYSKAYRDRVRRFANFYTGADPTAPNYDPKHKIIRSLFNGSRGPLMRNTTPLDWAGDPIDLSGIDPAAIFHGERTYEEMLAHFHGYEDIVGDHPLNLQATGLATNAYMLSHERKYRDWVIEYVDAWIERARANNDLLPTKIGLDGKIGGDAGKWYGGVYGWGFSPIVPMTGKPADRNRIPYTIPGFFNAYLLTGDDKYLDAWRRMTDRINANGKMIDGRMHYPSMYGDNGWYGFKPQKWSVGAQDIYLLTMKPSDRARAPDHPFLQYLDGNNPSFPTTALREALAHIRKTGEMLRADTTTPDTRFVDTVMDQNPAAVTALVLLMQGGSHIARPGWSKNSPTLGGSMQFSRLRYFDPEAKRPGVPPDVGALVDRLTADTTGVTLVNCSQTRARTVTIQGGAYGEHQILSVAQGGNAPRTVDGQHFTIRLAPGSGTRLELKMRRFANQPTLDFPWGGPLVDQKLSTN</sequence>
<dbReference type="InterPro" id="IPR006311">
    <property type="entry name" value="TAT_signal"/>
</dbReference>
<dbReference type="EMBL" id="SACN01000001">
    <property type="protein sequence ID" value="RVT93156.1"/>
    <property type="molecule type" value="Genomic_DNA"/>
</dbReference>
<dbReference type="AlphaFoldDB" id="A0A437M6I0"/>
<dbReference type="SUPFAM" id="SSF48208">
    <property type="entry name" value="Six-hairpin glycosidases"/>
    <property type="match status" value="1"/>
</dbReference>